<name>A0A9X3BME4_9MYCO</name>
<dbReference type="EMBL" id="JACKSJ010000082">
    <property type="protein sequence ID" value="MCV7170339.1"/>
    <property type="molecule type" value="Genomic_DNA"/>
</dbReference>
<keyword evidence="2" id="KW-0966">Cell projection</keyword>
<dbReference type="AlphaFoldDB" id="A0A9X3BME4"/>
<evidence type="ECO:0000313" key="2">
    <source>
        <dbReference type="EMBL" id="MCV7170339.1"/>
    </source>
</evidence>
<dbReference type="Pfam" id="PF08666">
    <property type="entry name" value="SAF"/>
    <property type="match status" value="1"/>
</dbReference>
<dbReference type="CDD" id="cd11614">
    <property type="entry name" value="SAF_CpaB_FlgA_like"/>
    <property type="match status" value="1"/>
</dbReference>
<dbReference type="InterPro" id="IPR013974">
    <property type="entry name" value="SAF"/>
</dbReference>
<reference evidence="2" key="1">
    <citation type="submission" date="2020-07" db="EMBL/GenBank/DDBJ databases">
        <authorList>
            <person name="Pettersson B.M.F."/>
            <person name="Behra P.R.K."/>
            <person name="Ramesh M."/>
            <person name="Das S."/>
            <person name="Dasgupta S."/>
            <person name="Kirsebom L.A."/>
        </authorList>
    </citation>
    <scope>NUCLEOTIDE SEQUENCE</scope>
    <source>
        <strain evidence="2">DSM 44615</strain>
    </source>
</reference>
<accession>A0A9X3BME4</accession>
<evidence type="ECO:0000259" key="1">
    <source>
        <dbReference type="SMART" id="SM00858"/>
    </source>
</evidence>
<evidence type="ECO:0000313" key="3">
    <source>
        <dbReference type="Proteomes" id="UP001140293"/>
    </source>
</evidence>
<reference evidence="2" key="2">
    <citation type="journal article" date="2022" name="BMC Genomics">
        <title>Comparative genome analysis of mycobacteria focusing on tRNA and non-coding RNA.</title>
        <authorList>
            <person name="Behra P.R.K."/>
            <person name="Pettersson B.M.F."/>
            <person name="Ramesh M."/>
            <person name="Das S."/>
            <person name="Dasgupta S."/>
            <person name="Kirsebom L.A."/>
        </authorList>
    </citation>
    <scope>NUCLEOTIDE SEQUENCE</scope>
    <source>
        <strain evidence="2">DSM 44615</strain>
    </source>
</reference>
<dbReference type="Gene3D" id="3.90.1210.10">
    <property type="entry name" value="Antifreeze-like/N-acetylneuraminic acid synthase C-terminal domain"/>
    <property type="match status" value="1"/>
</dbReference>
<keyword evidence="2" id="KW-0282">Flagellum</keyword>
<gene>
    <name evidence="2" type="ORF">H7I41_10470</name>
</gene>
<keyword evidence="3" id="KW-1185">Reference proteome</keyword>
<sequence length="220" mass="22597">MGESLDPRPLDRLTAALRPDWSRTVAARRIAAGVLVLLAALISVRSDPRGDHVDVLVAAHDLPPGQPLADPDLRVESRLVTTVPDGASVDSAAVVGKTLAGPARRGEVLTDVRLLGPRLAESAAGPNARIVPLHLTDTALLDLVRPGDVVDVLAAPDSGPGPGDDARPRLVAGEAIVVLVSGRQQGPGAGDRVVLVALPAHDANEVAGASLTHAITLTFH</sequence>
<proteinExistence type="predicted"/>
<dbReference type="Proteomes" id="UP001140293">
    <property type="component" value="Unassembled WGS sequence"/>
</dbReference>
<protein>
    <submittedName>
        <fullName evidence="2">Flagellar biosynthesis protein FlgA</fullName>
    </submittedName>
</protein>
<organism evidence="2 3">
    <name type="scientific">[Mycobacterium] manitobense</name>
    <dbReference type="NCBI Taxonomy" id="190147"/>
    <lineage>
        <taxon>Bacteria</taxon>
        <taxon>Bacillati</taxon>
        <taxon>Actinomycetota</taxon>
        <taxon>Actinomycetes</taxon>
        <taxon>Mycobacteriales</taxon>
        <taxon>Mycobacteriaceae</taxon>
        <taxon>Mycolicibacterium</taxon>
    </lineage>
</organism>
<dbReference type="RefSeq" id="WP_264012530.1">
    <property type="nucleotide sequence ID" value="NZ_JACKSJ010000082.1"/>
</dbReference>
<feature type="domain" description="SAF" evidence="1">
    <location>
        <begin position="53"/>
        <end position="115"/>
    </location>
</feature>
<keyword evidence="2" id="KW-0969">Cilium</keyword>
<comment type="caution">
    <text evidence="2">The sequence shown here is derived from an EMBL/GenBank/DDBJ whole genome shotgun (WGS) entry which is preliminary data.</text>
</comment>
<dbReference type="SMART" id="SM00858">
    <property type="entry name" value="SAF"/>
    <property type="match status" value="1"/>
</dbReference>